<name>A0AAV9CQ37_ACOCL</name>
<evidence type="ECO:0000256" key="2">
    <source>
        <dbReference type="ARBA" id="ARBA00008668"/>
    </source>
</evidence>
<dbReference type="CDD" id="cd01837">
    <property type="entry name" value="SGNH_plant_lipase_like"/>
    <property type="match status" value="1"/>
</dbReference>
<dbReference type="InterPro" id="IPR001087">
    <property type="entry name" value="GDSL"/>
</dbReference>
<dbReference type="Proteomes" id="UP001180020">
    <property type="component" value="Unassembled WGS sequence"/>
</dbReference>
<keyword evidence="5" id="KW-0378">Hydrolase</keyword>
<dbReference type="InterPro" id="IPR035669">
    <property type="entry name" value="SGNH_plant_lipase-like"/>
</dbReference>
<evidence type="ECO:0000256" key="4">
    <source>
        <dbReference type="ARBA" id="ARBA00022729"/>
    </source>
</evidence>
<dbReference type="PANTHER" id="PTHR45650:SF2">
    <property type="entry name" value="OS06G0560700 PROTEIN"/>
    <property type="match status" value="1"/>
</dbReference>
<reference evidence="9" key="1">
    <citation type="journal article" date="2023" name="Nat. Commun.">
        <title>Diploid and tetraploid genomes of Acorus and the evolution of monocots.</title>
        <authorList>
            <person name="Ma L."/>
            <person name="Liu K.W."/>
            <person name="Li Z."/>
            <person name="Hsiao Y.Y."/>
            <person name="Qi Y."/>
            <person name="Fu T."/>
            <person name="Tang G.D."/>
            <person name="Zhang D."/>
            <person name="Sun W.H."/>
            <person name="Liu D.K."/>
            <person name="Li Y."/>
            <person name="Chen G.Z."/>
            <person name="Liu X.D."/>
            <person name="Liao X.Y."/>
            <person name="Jiang Y.T."/>
            <person name="Yu X."/>
            <person name="Hao Y."/>
            <person name="Huang J."/>
            <person name="Zhao X.W."/>
            <person name="Ke S."/>
            <person name="Chen Y.Y."/>
            <person name="Wu W.L."/>
            <person name="Hsu J.L."/>
            <person name="Lin Y.F."/>
            <person name="Huang M.D."/>
            <person name="Li C.Y."/>
            <person name="Huang L."/>
            <person name="Wang Z.W."/>
            <person name="Zhao X."/>
            <person name="Zhong W.Y."/>
            <person name="Peng D.H."/>
            <person name="Ahmad S."/>
            <person name="Lan S."/>
            <person name="Zhang J.S."/>
            <person name="Tsai W.C."/>
            <person name="Van de Peer Y."/>
            <person name="Liu Z.J."/>
        </authorList>
    </citation>
    <scope>NUCLEOTIDE SEQUENCE</scope>
    <source>
        <strain evidence="9">CP</strain>
    </source>
</reference>
<dbReference type="AlphaFoldDB" id="A0AAV9CQ37"/>
<gene>
    <name evidence="9" type="ORF">QJS10_CPB18g00956</name>
</gene>
<dbReference type="Gene3D" id="3.40.50.1110">
    <property type="entry name" value="SGNH hydrolase"/>
    <property type="match status" value="1"/>
</dbReference>
<sequence length="349" mass="38341">MSKPLLLITLFITTLLTTCYSEAEVNGMFVFGSSIMDSGNNNYLPDSTARADYLPYGLDFPLGPTGRFSNARNIIDVLGSLLGLPSLIPVFNDPQTRGDKVIHGVNYASGGSGILDSTGSVSGRVITLTQQINNFEGVTLPELRARSVDLRKYLFVVGTGGNDYLLNYFLIPVAQRPSLISFTMTLISTLSKRLQTLYSLGARKFVLLNINPNGCAPVVTARMSGFCNEPINAAILYYNAHLRLLVYHLRLSLPGSKLVYINAYKIIRDIINDPRHQGFSEVKQPCCKVSSNGLLCERGGSVCQSRNSYLYFDGLHVTDAVNALIARKAYDTNNIFEAYPTNVKNLARL</sequence>
<dbReference type="InterPro" id="IPR036514">
    <property type="entry name" value="SGNH_hydro_sf"/>
</dbReference>
<feature type="chain" id="PRO_5043956322" evidence="8">
    <location>
        <begin position="22"/>
        <end position="349"/>
    </location>
</feature>
<reference evidence="9" key="2">
    <citation type="submission" date="2023-06" db="EMBL/GenBank/DDBJ databases">
        <authorList>
            <person name="Ma L."/>
            <person name="Liu K.-W."/>
            <person name="Li Z."/>
            <person name="Hsiao Y.-Y."/>
            <person name="Qi Y."/>
            <person name="Fu T."/>
            <person name="Tang G."/>
            <person name="Zhang D."/>
            <person name="Sun W.-H."/>
            <person name="Liu D.-K."/>
            <person name="Li Y."/>
            <person name="Chen G.-Z."/>
            <person name="Liu X.-D."/>
            <person name="Liao X.-Y."/>
            <person name="Jiang Y.-T."/>
            <person name="Yu X."/>
            <person name="Hao Y."/>
            <person name="Huang J."/>
            <person name="Zhao X.-W."/>
            <person name="Ke S."/>
            <person name="Chen Y.-Y."/>
            <person name="Wu W.-L."/>
            <person name="Hsu J.-L."/>
            <person name="Lin Y.-F."/>
            <person name="Huang M.-D."/>
            <person name="Li C.-Y."/>
            <person name="Huang L."/>
            <person name="Wang Z.-W."/>
            <person name="Zhao X."/>
            <person name="Zhong W.-Y."/>
            <person name="Peng D.-H."/>
            <person name="Ahmad S."/>
            <person name="Lan S."/>
            <person name="Zhang J.-S."/>
            <person name="Tsai W.-C."/>
            <person name="Van De Peer Y."/>
            <person name="Liu Z.-J."/>
        </authorList>
    </citation>
    <scope>NUCLEOTIDE SEQUENCE</scope>
    <source>
        <strain evidence="9">CP</strain>
        <tissue evidence="9">Leaves</tissue>
    </source>
</reference>
<comment type="similarity">
    <text evidence="2">Belongs to the 'GDSL' lipolytic enzyme family.</text>
</comment>
<dbReference type="EMBL" id="JAUJYO010000018">
    <property type="protein sequence ID" value="KAK1290328.1"/>
    <property type="molecule type" value="Genomic_DNA"/>
</dbReference>
<feature type="signal peptide" evidence="8">
    <location>
        <begin position="1"/>
        <end position="21"/>
    </location>
</feature>
<keyword evidence="7" id="KW-0443">Lipid metabolism</keyword>
<accession>A0AAV9CQ37</accession>
<keyword evidence="3" id="KW-0964">Secreted</keyword>
<dbReference type="GO" id="GO:0016788">
    <property type="term" value="F:hydrolase activity, acting on ester bonds"/>
    <property type="evidence" value="ECO:0007669"/>
    <property type="project" value="InterPro"/>
</dbReference>
<evidence type="ECO:0000256" key="6">
    <source>
        <dbReference type="ARBA" id="ARBA00022963"/>
    </source>
</evidence>
<dbReference type="PANTHER" id="PTHR45650">
    <property type="entry name" value="GDSL-LIKE LIPASE/ACYLHYDROLASE-RELATED"/>
    <property type="match status" value="1"/>
</dbReference>
<dbReference type="InterPro" id="IPR051238">
    <property type="entry name" value="GDSL_esterase/lipase"/>
</dbReference>
<dbReference type="SUPFAM" id="SSF52266">
    <property type="entry name" value="SGNH hydrolase"/>
    <property type="match status" value="1"/>
</dbReference>
<dbReference type="GO" id="GO:0005576">
    <property type="term" value="C:extracellular region"/>
    <property type="evidence" value="ECO:0007669"/>
    <property type="project" value="UniProtKB-SubCell"/>
</dbReference>
<protein>
    <submittedName>
        <fullName evidence="9">GDSL esterase/lipase</fullName>
    </submittedName>
</protein>
<evidence type="ECO:0000256" key="8">
    <source>
        <dbReference type="SAM" id="SignalP"/>
    </source>
</evidence>
<evidence type="ECO:0000256" key="3">
    <source>
        <dbReference type="ARBA" id="ARBA00022525"/>
    </source>
</evidence>
<keyword evidence="6" id="KW-0442">Lipid degradation</keyword>
<evidence type="ECO:0000313" key="9">
    <source>
        <dbReference type="EMBL" id="KAK1290328.1"/>
    </source>
</evidence>
<dbReference type="Pfam" id="PF00657">
    <property type="entry name" value="Lipase_GDSL"/>
    <property type="match status" value="1"/>
</dbReference>
<evidence type="ECO:0000313" key="10">
    <source>
        <dbReference type="Proteomes" id="UP001180020"/>
    </source>
</evidence>
<comment type="subcellular location">
    <subcellularLocation>
        <location evidence="1">Secreted</location>
    </subcellularLocation>
</comment>
<evidence type="ECO:0000256" key="5">
    <source>
        <dbReference type="ARBA" id="ARBA00022801"/>
    </source>
</evidence>
<keyword evidence="10" id="KW-1185">Reference proteome</keyword>
<evidence type="ECO:0000256" key="1">
    <source>
        <dbReference type="ARBA" id="ARBA00004613"/>
    </source>
</evidence>
<organism evidence="9 10">
    <name type="scientific">Acorus calamus</name>
    <name type="common">Sweet flag</name>
    <dbReference type="NCBI Taxonomy" id="4465"/>
    <lineage>
        <taxon>Eukaryota</taxon>
        <taxon>Viridiplantae</taxon>
        <taxon>Streptophyta</taxon>
        <taxon>Embryophyta</taxon>
        <taxon>Tracheophyta</taxon>
        <taxon>Spermatophyta</taxon>
        <taxon>Magnoliopsida</taxon>
        <taxon>Liliopsida</taxon>
        <taxon>Acoraceae</taxon>
        <taxon>Acorus</taxon>
    </lineage>
</organism>
<keyword evidence="4 8" id="KW-0732">Signal</keyword>
<proteinExistence type="inferred from homology"/>
<evidence type="ECO:0000256" key="7">
    <source>
        <dbReference type="ARBA" id="ARBA00023098"/>
    </source>
</evidence>
<comment type="caution">
    <text evidence="9">The sequence shown here is derived from an EMBL/GenBank/DDBJ whole genome shotgun (WGS) entry which is preliminary data.</text>
</comment>
<dbReference type="GO" id="GO:0016042">
    <property type="term" value="P:lipid catabolic process"/>
    <property type="evidence" value="ECO:0007669"/>
    <property type="project" value="UniProtKB-KW"/>
</dbReference>